<evidence type="ECO:0000256" key="3">
    <source>
        <dbReference type="ARBA" id="ARBA00023015"/>
    </source>
</evidence>
<dbReference type="PANTHER" id="PTHR48111:SF22">
    <property type="entry name" value="REGULATOR OF RPOS"/>
    <property type="match status" value="1"/>
</dbReference>
<keyword evidence="3" id="KW-0805">Transcription regulation</keyword>
<evidence type="ECO:0000256" key="5">
    <source>
        <dbReference type="ARBA" id="ARBA00023163"/>
    </source>
</evidence>
<evidence type="ECO:0000259" key="8">
    <source>
        <dbReference type="PROSITE" id="PS50110"/>
    </source>
</evidence>
<dbReference type="CDD" id="cd00383">
    <property type="entry name" value="trans_reg_C"/>
    <property type="match status" value="1"/>
</dbReference>
<comment type="caution">
    <text evidence="10">The sequence shown here is derived from an EMBL/GenBank/DDBJ whole genome shotgun (WGS) entry which is preliminary data.</text>
</comment>
<dbReference type="GO" id="GO:0005829">
    <property type="term" value="C:cytosol"/>
    <property type="evidence" value="ECO:0007669"/>
    <property type="project" value="TreeGrafter"/>
</dbReference>
<dbReference type="PANTHER" id="PTHR48111">
    <property type="entry name" value="REGULATOR OF RPOS"/>
    <property type="match status" value="1"/>
</dbReference>
<dbReference type="PROSITE" id="PS51755">
    <property type="entry name" value="OMPR_PHOB"/>
    <property type="match status" value="1"/>
</dbReference>
<dbReference type="EMBL" id="RHHQ01000012">
    <property type="protein sequence ID" value="RNB87041.1"/>
    <property type="molecule type" value="Genomic_DNA"/>
</dbReference>
<feature type="domain" description="Response regulatory" evidence="8">
    <location>
        <begin position="2"/>
        <end position="116"/>
    </location>
</feature>
<dbReference type="InterPro" id="IPR016032">
    <property type="entry name" value="Sig_transdc_resp-reg_C-effctor"/>
</dbReference>
<dbReference type="Pfam" id="PF00486">
    <property type="entry name" value="Trans_reg_C"/>
    <property type="match status" value="1"/>
</dbReference>
<dbReference type="GO" id="GO:0032993">
    <property type="term" value="C:protein-DNA complex"/>
    <property type="evidence" value="ECO:0007669"/>
    <property type="project" value="TreeGrafter"/>
</dbReference>
<name>A0A3M8DHU8_9BACL</name>
<dbReference type="InterPro" id="IPR039420">
    <property type="entry name" value="WalR-like"/>
</dbReference>
<dbReference type="PROSITE" id="PS50110">
    <property type="entry name" value="RESPONSE_REGULATORY"/>
    <property type="match status" value="1"/>
</dbReference>
<proteinExistence type="predicted"/>
<dbReference type="Gene3D" id="1.10.10.10">
    <property type="entry name" value="Winged helix-like DNA-binding domain superfamily/Winged helix DNA-binding domain"/>
    <property type="match status" value="1"/>
</dbReference>
<keyword evidence="5" id="KW-0804">Transcription</keyword>
<keyword evidence="11" id="KW-1185">Reference proteome</keyword>
<evidence type="ECO:0000256" key="6">
    <source>
        <dbReference type="PROSITE-ProRule" id="PRU00169"/>
    </source>
</evidence>
<evidence type="ECO:0000259" key="9">
    <source>
        <dbReference type="PROSITE" id="PS51755"/>
    </source>
</evidence>
<evidence type="ECO:0000256" key="1">
    <source>
        <dbReference type="ARBA" id="ARBA00022553"/>
    </source>
</evidence>
<dbReference type="InterPro" id="IPR001789">
    <property type="entry name" value="Sig_transdc_resp-reg_receiver"/>
</dbReference>
<evidence type="ECO:0000256" key="7">
    <source>
        <dbReference type="PROSITE-ProRule" id="PRU01091"/>
    </source>
</evidence>
<dbReference type="SMART" id="SM00448">
    <property type="entry name" value="REC"/>
    <property type="match status" value="1"/>
</dbReference>
<dbReference type="InterPro" id="IPR036388">
    <property type="entry name" value="WH-like_DNA-bd_sf"/>
</dbReference>
<accession>A0A3M8DHU8</accession>
<keyword evidence="2" id="KW-0902">Two-component regulatory system</keyword>
<dbReference type="GO" id="GO:0006355">
    <property type="term" value="P:regulation of DNA-templated transcription"/>
    <property type="evidence" value="ECO:0007669"/>
    <property type="project" value="InterPro"/>
</dbReference>
<dbReference type="GO" id="GO:0000976">
    <property type="term" value="F:transcription cis-regulatory region binding"/>
    <property type="evidence" value="ECO:0007669"/>
    <property type="project" value="TreeGrafter"/>
</dbReference>
<evidence type="ECO:0000256" key="4">
    <source>
        <dbReference type="ARBA" id="ARBA00023125"/>
    </source>
</evidence>
<dbReference type="OrthoDB" id="9790442at2"/>
<evidence type="ECO:0000313" key="10">
    <source>
        <dbReference type="EMBL" id="RNB87041.1"/>
    </source>
</evidence>
<dbReference type="FunFam" id="3.40.50.2300:FF:000002">
    <property type="entry name" value="DNA-binding response regulator PhoP"/>
    <property type="match status" value="1"/>
</dbReference>
<dbReference type="Gene3D" id="3.40.50.2300">
    <property type="match status" value="1"/>
</dbReference>
<dbReference type="RefSeq" id="WP_122918739.1">
    <property type="nucleotide sequence ID" value="NZ_CM125436.1"/>
</dbReference>
<dbReference type="SMART" id="SM00862">
    <property type="entry name" value="Trans_reg_C"/>
    <property type="match status" value="1"/>
</dbReference>
<dbReference type="InterPro" id="IPR011006">
    <property type="entry name" value="CheY-like_superfamily"/>
</dbReference>
<organism evidence="10 11">
    <name type="scientific">Brevibacillus fluminis</name>
    <dbReference type="NCBI Taxonomy" id="511487"/>
    <lineage>
        <taxon>Bacteria</taxon>
        <taxon>Bacillati</taxon>
        <taxon>Bacillota</taxon>
        <taxon>Bacilli</taxon>
        <taxon>Bacillales</taxon>
        <taxon>Paenibacillaceae</taxon>
        <taxon>Brevibacillus</taxon>
    </lineage>
</organism>
<keyword evidence="4 7" id="KW-0238">DNA-binding</keyword>
<dbReference type="InterPro" id="IPR001867">
    <property type="entry name" value="OmpR/PhoB-type_DNA-bd"/>
</dbReference>
<dbReference type="Pfam" id="PF00072">
    <property type="entry name" value="Response_reg"/>
    <property type="match status" value="1"/>
</dbReference>
<dbReference type="SUPFAM" id="SSF52172">
    <property type="entry name" value="CheY-like"/>
    <property type="match status" value="1"/>
</dbReference>
<feature type="domain" description="OmpR/PhoB-type" evidence="9">
    <location>
        <begin position="125"/>
        <end position="223"/>
    </location>
</feature>
<dbReference type="GO" id="GO:0000156">
    <property type="term" value="F:phosphorelay response regulator activity"/>
    <property type="evidence" value="ECO:0007669"/>
    <property type="project" value="TreeGrafter"/>
</dbReference>
<reference evidence="10 11" key="1">
    <citation type="submission" date="2018-10" db="EMBL/GenBank/DDBJ databases">
        <title>Phylogenomics of Brevibacillus.</title>
        <authorList>
            <person name="Dunlap C."/>
        </authorList>
    </citation>
    <scope>NUCLEOTIDE SEQUENCE [LARGE SCALE GENOMIC DNA]</scope>
    <source>
        <strain evidence="10 11">JCM 15716</strain>
    </source>
</reference>
<protein>
    <submittedName>
        <fullName evidence="10">DNA-binding response regulator</fullName>
    </submittedName>
</protein>
<dbReference type="SUPFAM" id="SSF46894">
    <property type="entry name" value="C-terminal effector domain of the bipartite response regulators"/>
    <property type="match status" value="1"/>
</dbReference>
<gene>
    <name evidence="10" type="ORF">EDM56_15200</name>
</gene>
<keyword evidence="1 6" id="KW-0597">Phosphoprotein</keyword>
<feature type="modified residue" description="4-aspartylphosphate" evidence="6">
    <location>
        <position position="51"/>
    </location>
</feature>
<dbReference type="Proteomes" id="UP000271031">
    <property type="component" value="Unassembled WGS sequence"/>
</dbReference>
<sequence>MRILAVEDDRHLLAAVSSVLQEEGYQVDRAERGDEGFYLAERGIYDLLVLDIMLPGMDGLTIVKKLRSKGVSTPVLFLTAKDSVDARVQGLDAGADDYLVKPFAVEELLARTRALLRRNGKISTEGELTYGPITLKVNEYDGYVGETPMKLTSKEFELLKYLLHNKEQILTRQQIFDRVWGIDSEANYGVVDLYVHYLRKKMSDFGCDNLIGTVRNVGYILKGKKENV</sequence>
<feature type="DNA-binding region" description="OmpR/PhoB-type" evidence="7">
    <location>
        <begin position="125"/>
        <end position="223"/>
    </location>
</feature>
<evidence type="ECO:0000313" key="11">
    <source>
        <dbReference type="Proteomes" id="UP000271031"/>
    </source>
</evidence>
<dbReference type="AlphaFoldDB" id="A0A3M8DHU8"/>
<evidence type="ECO:0000256" key="2">
    <source>
        <dbReference type="ARBA" id="ARBA00023012"/>
    </source>
</evidence>